<proteinExistence type="predicted"/>
<evidence type="ECO:0000313" key="1">
    <source>
        <dbReference type="EMBL" id="ECA3795147.1"/>
    </source>
</evidence>
<dbReference type="AlphaFoldDB" id="A0A5X6ER78"/>
<gene>
    <name evidence="1" type="ORF">EKG95_25720</name>
</gene>
<name>A0A5X6ER78_SALET</name>
<organism evidence="1">
    <name type="scientific">Salmonella enterica subsp. enterica serovar Aqua</name>
    <dbReference type="NCBI Taxonomy" id="1302615"/>
    <lineage>
        <taxon>Bacteria</taxon>
        <taxon>Pseudomonadati</taxon>
        <taxon>Pseudomonadota</taxon>
        <taxon>Gammaproteobacteria</taxon>
        <taxon>Enterobacterales</taxon>
        <taxon>Enterobacteriaceae</taxon>
        <taxon>Salmonella</taxon>
    </lineage>
</organism>
<reference evidence="1" key="1">
    <citation type="submission" date="2018-12" db="EMBL/GenBank/DDBJ databases">
        <authorList>
            <person name="Ashton P.M."/>
            <person name="Dallman T."/>
            <person name="Nair S."/>
            <person name="De Pinna E."/>
            <person name="Peters T."/>
            <person name="Grant K."/>
        </authorList>
    </citation>
    <scope>NUCLEOTIDE SEQUENCE</scope>
    <source>
        <strain evidence="1">650060</strain>
    </source>
</reference>
<comment type="caution">
    <text evidence="1">The sequence shown here is derived from an EMBL/GenBank/DDBJ whole genome shotgun (WGS) entry which is preliminary data.</text>
</comment>
<accession>A0A5X6ER78</accession>
<dbReference type="EMBL" id="AAHUDZ010000064">
    <property type="protein sequence ID" value="ECA3795147.1"/>
    <property type="molecule type" value="Genomic_DNA"/>
</dbReference>
<sequence>MMFRSYTVHNEKRKAMKNINVRLNRHLREYGTLIMTGLTLVLLAEVPPAAAVSIPYTWQYTRIANTCTPTVSIDNVKYGGGSDPGKGTYTRATGPVFNDDNFRGEYDVEWATPLTWSDLQKGLAFTGQKLDTTKEVALSLECTDDIYDPNFLVTWPAGNVMISQNINYIGSGGNSQSPAGFRVYKKFGNTNNLAVGSGSCSSDFSGSDSGNITMCNSGRPTISLVFLVTPSLKNNDVKKKDFKGGDDLTTSAPLIVKIEYN</sequence>
<protein>
    <submittedName>
        <fullName evidence="1">Uncharacterized protein</fullName>
    </submittedName>
</protein>